<reference evidence="2" key="1">
    <citation type="submission" date="2020-08" db="EMBL/GenBank/DDBJ databases">
        <title>Multicomponent nature underlies the extraordinary mechanical properties of spider dragline silk.</title>
        <authorList>
            <person name="Kono N."/>
            <person name="Nakamura H."/>
            <person name="Mori M."/>
            <person name="Yoshida Y."/>
            <person name="Ohtoshi R."/>
            <person name="Malay A.D."/>
            <person name="Moran D.A.P."/>
            <person name="Tomita M."/>
            <person name="Numata K."/>
            <person name="Arakawa K."/>
        </authorList>
    </citation>
    <scope>NUCLEOTIDE SEQUENCE</scope>
</reference>
<feature type="region of interest" description="Disordered" evidence="1">
    <location>
        <begin position="1"/>
        <end position="93"/>
    </location>
</feature>
<evidence type="ECO:0000256" key="1">
    <source>
        <dbReference type="SAM" id="MobiDB-lite"/>
    </source>
</evidence>
<protein>
    <submittedName>
        <fullName evidence="2">Uncharacterized protein</fullName>
    </submittedName>
</protein>
<keyword evidence="3" id="KW-1185">Reference proteome</keyword>
<proteinExistence type="predicted"/>
<name>A0A8X6PYP1_NEPPI</name>
<dbReference type="EMBL" id="BMAW01121985">
    <property type="protein sequence ID" value="GFT96789.1"/>
    <property type="molecule type" value="Genomic_DNA"/>
</dbReference>
<feature type="compositionally biased region" description="Basic and acidic residues" evidence="1">
    <location>
        <begin position="67"/>
        <end position="80"/>
    </location>
</feature>
<gene>
    <name evidence="2" type="ORF">NPIL_40321</name>
</gene>
<feature type="compositionally biased region" description="Polar residues" evidence="1">
    <location>
        <begin position="49"/>
        <end position="66"/>
    </location>
</feature>
<organism evidence="2 3">
    <name type="scientific">Nephila pilipes</name>
    <name type="common">Giant wood spider</name>
    <name type="synonym">Nephila maculata</name>
    <dbReference type="NCBI Taxonomy" id="299642"/>
    <lineage>
        <taxon>Eukaryota</taxon>
        <taxon>Metazoa</taxon>
        <taxon>Ecdysozoa</taxon>
        <taxon>Arthropoda</taxon>
        <taxon>Chelicerata</taxon>
        <taxon>Arachnida</taxon>
        <taxon>Araneae</taxon>
        <taxon>Araneomorphae</taxon>
        <taxon>Entelegynae</taxon>
        <taxon>Araneoidea</taxon>
        <taxon>Nephilidae</taxon>
        <taxon>Nephila</taxon>
    </lineage>
</organism>
<evidence type="ECO:0000313" key="3">
    <source>
        <dbReference type="Proteomes" id="UP000887013"/>
    </source>
</evidence>
<feature type="compositionally biased region" description="Basic and acidic residues" evidence="1">
    <location>
        <begin position="129"/>
        <end position="147"/>
    </location>
</feature>
<evidence type="ECO:0000313" key="2">
    <source>
        <dbReference type="EMBL" id="GFT96789.1"/>
    </source>
</evidence>
<feature type="region of interest" description="Disordered" evidence="1">
    <location>
        <begin position="261"/>
        <end position="294"/>
    </location>
</feature>
<dbReference type="OrthoDB" id="6423690at2759"/>
<feature type="compositionally biased region" description="Basic and acidic residues" evidence="1">
    <location>
        <begin position="15"/>
        <end position="24"/>
    </location>
</feature>
<dbReference type="Proteomes" id="UP000887013">
    <property type="component" value="Unassembled WGS sequence"/>
</dbReference>
<comment type="caution">
    <text evidence="2">The sequence shown here is derived from an EMBL/GenBank/DDBJ whole genome shotgun (WGS) entry which is preliminary data.</text>
</comment>
<sequence length="372" mass="41947">MDRMRAAVFSPIRNKSFEDHKQSDELPACNISKYMKGPIALKENRQKNSSDITSKGNKKTSGSDIQNKSHDKASRHKINDTSKSSQAKRRDVLPLSPDLNDFVFLSSSVENSSQHPDFFKNTETVIKNENSRQKINKHDQNKGKSSDKTLSANLTKKNDKDLTLNFVTVRNDKRVSQSETKQNDGKNRDILLTHSEKIIKPNIQTIAPSSTSSKDLDITITNNNSSRDDDKNNLVLGTDCSLQLQAAISFLQHLAKKNDVEGKKQTAMIASEKSESKNKKEDSEVSSSSQHCQPSTIQSTIIEKLINDTISYQFDGIRQQLYLQHASLCRTINSRMEEVEKQHATSNESLLKIIQELLEENRQLRTAILACQ</sequence>
<feature type="compositionally biased region" description="Basic and acidic residues" evidence="1">
    <location>
        <begin position="272"/>
        <end position="283"/>
    </location>
</feature>
<feature type="region of interest" description="Disordered" evidence="1">
    <location>
        <begin position="129"/>
        <end position="155"/>
    </location>
</feature>
<accession>A0A8X6PYP1</accession>
<dbReference type="AlphaFoldDB" id="A0A8X6PYP1"/>